<dbReference type="SUPFAM" id="SSF56349">
    <property type="entry name" value="DNA breaking-rejoining enzymes"/>
    <property type="match status" value="1"/>
</dbReference>
<dbReference type="AlphaFoldDB" id="A0A235EVB3"/>
<organism evidence="4 5">
    <name type="scientific">Thauera propionica</name>
    <dbReference type="NCBI Taxonomy" id="2019431"/>
    <lineage>
        <taxon>Bacteria</taxon>
        <taxon>Pseudomonadati</taxon>
        <taxon>Pseudomonadota</taxon>
        <taxon>Betaproteobacteria</taxon>
        <taxon>Rhodocyclales</taxon>
        <taxon>Zoogloeaceae</taxon>
        <taxon>Thauera</taxon>
    </lineage>
</organism>
<dbReference type="OrthoDB" id="8912821at2"/>
<dbReference type="InterPro" id="IPR013762">
    <property type="entry name" value="Integrase-like_cat_sf"/>
</dbReference>
<dbReference type="InterPro" id="IPR002104">
    <property type="entry name" value="Integrase_catalytic"/>
</dbReference>
<proteinExistence type="predicted"/>
<dbReference type="PANTHER" id="PTHR30349:SF90">
    <property type="entry name" value="TYROSINE RECOMBINASE XERD"/>
    <property type="match status" value="1"/>
</dbReference>
<dbReference type="Pfam" id="PF00589">
    <property type="entry name" value="Phage_integrase"/>
    <property type="match status" value="1"/>
</dbReference>
<keyword evidence="2" id="KW-0233">DNA recombination</keyword>
<dbReference type="GO" id="GO:0015074">
    <property type="term" value="P:DNA integration"/>
    <property type="evidence" value="ECO:0007669"/>
    <property type="project" value="UniProtKB-KW"/>
</dbReference>
<keyword evidence="1" id="KW-0229">DNA integration</keyword>
<sequence length="417" mass="46591">MPKIPSLHAVLQGWLLDGPLAAYVPAYVERLERGRYASSTSRRWLNAVAHFAHWMSLCRLPVDRLDESRIDQFLQDHLPHCGCRGPVMRRPREVHAALMPLLAILRQRGVIADLPTPSGPIAEELSRYDAYMLDTRGLASGTRSVRLRIIERLLVHKFAGHPLNLQELQPQDIRRFVAEQLELRNTISNAVTINAALRGYLRWRATCGDSVQALLGVIASPANWTHASLPRALQSREVGRVLNSFTPALRAPKRGYAIVRLALDLGLRCIEINRLQLDDIDWQNGTLTLRRTKSRRQDVLPLPVPTGKALEAYLRHERPLTSNRSVFVRCLAPHDAPVSVDAIHRVIRDAFSRAGIPHGRAHALRHTLACRLVNSGGSIKEVADVLRHRSLNTSLIYAKTDRAGLAEVALSWPGSPA</sequence>
<evidence type="ECO:0000256" key="2">
    <source>
        <dbReference type="ARBA" id="ARBA00023172"/>
    </source>
</evidence>
<evidence type="ECO:0000256" key="1">
    <source>
        <dbReference type="ARBA" id="ARBA00022908"/>
    </source>
</evidence>
<dbReference type="Proteomes" id="UP000215181">
    <property type="component" value="Unassembled WGS sequence"/>
</dbReference>
<dbReference type="GO" id="GO:0006310">
    <property type="term" value="P:DNA recombination"/>
    <property type="evidence" value="ECO:0007669"/>
    <property type="project" value="UniProtKB-KW"/>
</dbReference>
<dbReference type="EMBL" id="NOIH01000023">
    <property type="protein sequence ID" value="OYD52950.1"/>
    <property type="molecule type" value="Genomic_DNA"/>
</dbReference>
<comment type="caution">
    <text evidence="4">The sequence shown here is derived from an EMBL/GenBank/DDBJ whole genome shotgun (WGS) entry which is preliminary data.</text>
</comment>
<dbReference type="Gene3D" id="1.10.443.10">
    <property type="entry name" value="Intergrase catalytic core"/>
    <property type="match status" value="1"/>
</dbReference>
<dbReference type="PROSITE" id="PS51898">
    <property type="entry name" value="TYR_RECOMBINASE"/>
    <property type="match status" value="1"/>
</dbReference>
<reference evidence="4 5" key="1">
    <citation type="submission" date="2017-07" db="EMBL/GenBank/DDBJ databases">
        <title>Thauera sp. KNDSS-Mac4 genome sequence and assembly.</title>
        <authorList>
            <person name="Mayilraj S."/>
        </authorList>
    </citation>
    <scope>NUCLEOTIDE SEQUENCE [LARGE SCALE GENOMIC DNA]</scope>
    <source>
        <strain evidence="4 5">KNDSS-Mac4</strain>
    </source>
</reference>
<accession>A0A235EVB3</accession>
<dbReference type="CDD" id="cd01188">
    <property type="entry name" value="INT_RitA_C_like"/>
    <property type="match status" value="1"/>
</dbReference>
<dbReference type="InterPro" id="IPR050090">
    <property type="entry name" value="Tyrosine_recombinase_XerCD"/>
</dbReference>
<gene>
    <name evidence="4" type="ORF">CGK74_15335</name>
</gene>
<dbReference type="InterPro" id="IPR011010">
    <property type="entry name" value="DNA_brk_join_enz"/>
</dbReference>
<dbReference type="RefSeq" id="WP_094269312.1">
    <property type="nucleotide sequence ID" value="NZ_NOIH01000023.1"/>
</dbReference>
<protein>
    <submittedName>
        <fullName evidence="4">Integrase</fullName>
    </submittedName>
</protein>
<evidence type="ECO:0000259" key="3">
    <source>
        <dbReference type="PROSITE" id="PS51898"/>
    </source>
</evidence>
<evidence type="ECO:0000313" key="4">
    <source>
        <dbReference type="EMBL" id="OYD52950.1"/>
    </source>
</evidence>
<dbReference type="PANTHER" id="PTHR30349">
    <property type="entry name" value="PHAGE INTEGRASE-RELATED"/>
    <property type="match status" value="1"/>
</dbReference>
<evidence type="ECO:0000313" key="5">
    <source>
        <dbReference type="Proteomes" id="UP000215181"/>
    </source>
</evidence>
<feature type="domain" description="Tyr recombinase" evidence="3">
    <location>
        <begin position="228"/>
        <end position="410"/>
    </location>
</feature>
<dbReference type="GO" id="GO:0003677">
    <property type="term" value="F:DNA binding"/>
    <property type="evidence" value="ECO:0007669"/>
    <property type="project" value="InterPro"/>
</dbReference>
<keyword evidence="5" id="KW-1185">Reference proteome</keyword>
<name>A0A235EVB3_9RHOO</name>